<dbReference type="GeneID" id="14402379"/>
<dbReference type="InterPro" id="IPR003156">
    <property type="entry name" value="DHHA1_dom"/>
</dbReference>
<dbReference type="GO" id="GO:0003676">
    <property type="term" value="F:nucleic acid binding"/>
    <property type="evidence" value="ECO:0007669"/>
    <property type="project" value="InterPro"/>
</dbReference>
<dbReference type="InterPro" id="IPR038763">
    <property type="entry name" value="DHH_sf"/>
</dbReference>
<dbReference type="eggNOG" id="arCOG01566">
    <property type="taxonomic scope" value="Archaea"/>
</dbReference>
<dbReference type="OrthoDB" id="350705at2157"/>
<gene>
    <name evidence="3" type="ORF">Natoc_3612</name>
</gene>
<evidence type="ECO:0000259" key="2">
    <source>
        <dbReference type="Pfam" id="PF02272"/>
    </source>
</evidence>
<dbReference type="PANTHER" id="PTHR47618">
    <property type="entry name" value="BIFUNCTIONAL OLIGORIBONUCLEASE AND PAP PHOSPHATASE NRNA"/>
    <property type="match status" value="1"/>
</dbReference>
<dbReference type="HOGENOM" id="CLU_046377_1_0_2"/>
<sequence>MPSAAELVAILECRDSLAIACHDNPDPDCLASALALETIADEAGIEDVTIAYGGEISHQQNRAFVSLLELSLRALAETDVGDYDAVAFVDHSQPGANTELPATVRPEIVVDHHPGDPVEGEFVDVRVDYGATATIFVEYLEELGIEPTSRLASALLFALHRERLDFVRNPTAREYETALAIYPRADLELLDQLYGSAFSAPTLDAIGRAIATRQQRGSSMVATVGRTTETDALPQAADYLLNLEGVDTVLVYGVVDDAIRLSARSIDPAIHIGEAVSDGFDELGSAGGHHDMAGGRIELAAIAEDVDPDARDLLTVVGSRLPKRFFAVLEPETDADDA</sequence>
<dbReference type="InterPro" id="IPR001667">
    <property type="entry name" value="DDH_dom"/>
</dbReference>
<keyword evidence="4" id="KW-1185">Reference proteome</keyword>
<feature type="domain" description="DDH" evidence="1">
    <location>
        <begin position="18"/>
        <end position="157"/>
    </location>
</feature>
<dbReference type="SUPFAM" id="SSF64182">
    <property type="entry name" value="DHH phosphoesterases"/>
    <property type="match status" value="1"/>
</dbReference>
<dbReference type="PANTHER" id="PTHR47618:SF1">
    <property type="entry name" value="BIFUNCTIONAL OLIGORIBONUCLEASE AND PAP PHOSPHATASE NRNA"/>
    <property type="match status" value="1"/>
</dbReference>
<organism evidence="3 4">
    <name type="scientific">Natronococcus occultus SP4</name>
    <dbReference type="NCBI Taxonomy" id="694430"/>
    <lineage>
        <taxon>Archaea</taxon>
        <taxon>Methanobacteriati</taxon>
        <taxon>Methanobacteriota</taxon>
        <taxon>Stenosarchaea group</taxon>
        <taxon>Halobacteria</taxon>
        <taxon>Halobacteriales</taxon>
        <taxon>Natrialbaceae</taxon>
        <taxon>Natronococcus</taxon>
    </lineage>
</organism>
<dbReference type="RefSeq" id="WP_015322764.1">
    <property type="nucleotide sequence ID" value="NC_019974.1"/>
</dbReference>
<feature type="domain" description="DHHA1" evidence="2">
    <location>
        <begin position="220"/>
        <end position="299"/>
    </location>
</feature>
<dbReference type="AlphaFoldDB" id="L0K467"/>
<accession>L0K467</accession>
<dbReference type="EMBL" id="CP003929">
    <property type="protein sequence ID" value="AGB39330.1"/>
    <property type="molecule type" value="Genomic_DNA"/>
</dbReference>
<reference evidence="3 4" key="1">
    <citation type="submission" date="2012-11" db="EMBL/GenBank/DDBJ databases">
        <title>FINISHED of Natronococcus occultus SP4, DSM 3396.</title>
        <authorList>
            <consortium name="DOE Joint Genome Institute"/>
            <person name="Eisen J."/>
            <person name="Huntemann M."/>
            <person name="Wei C.-L."/>
            <person name="Han J."/>
            <person name="Detter J.C."/>
            <person name="Han C."/>
            <person name="Tapia R."/>
            <person name="Chen A."/>
            <person name="Kyrpides N."/>
            <person name="Mavromatis K."/>
            <person name="Markowitz V."/>
            <person name="Szeto E."/>
            <person name="Ivanova N."/>
            <person name="Mikhailova N."/>
            <person name="Ovchinnikova G."/>
            <person name="Pagani I."/>
            <person name="Pati A."/>
            <person name="Goodwin L."/>
            <person name="Nordberg H.P."/>
            <person name="Cantor M.N."/>
            <person name="Hua S.X."/>
            <person name="Woyke T."/>
            <person name="Eisen J."/>
            <person name="Klenk H.-P."/>
            <person name="Klenk H.-P."/>
        </authorList>
    </citation>
    <scope>NUCLEOTIDE SEQUENCE [LARGE SCALE GENOMIC DNA]</scope>
    <source>
        <strain evidence="3 4">SP4</strain>
    </source>
</reference>
<evidence type="ECO:0000313" key="3">
    <source>
        <dbReference type="EMBL" id="AGB39330.1"/>
    </source>
</evidence>
<evidence type="ECO:0000259" key="1">
    <source>
        <dbReference type="Pfam" id="PF01368"/>
    </source>
</evidence>
<dbReference type="KEGG" id="nou:Natoc_3612"/>
<dbReference type="InterPro" id="IPR051319">
    <property type="entry name" value="Oligoribo/pAp-PDE_c-di-AMP_PDE"/>
</dbReference>
<dbReference type="STRING" id="694430.Natoc_3612"/>
<protein>
    <submittedName>
        <fullName evidence="3">Exopolyphosphatase-like enzyme</fullName>
    </submittedName>
</protein>
<dbReference type="Gene3D" id="3.90.1640.10">
    <property type="entry name" value="inorganic pyrophosphatase (n-terminal core)"/>
    <property type="match status" value="1"/>
</dbReference>
<evidence type="ECO:0000313" key="4">
    <source>
        <dbReference type="Proteomes" id="UP000010878"/>
    </source>
</evidence>
<dbReference type="Pfam" id="PF01368">
    <property type="entry name" value="DHH"/>
    <property type="match status" value="1"/>
</dbReference>
<proteinExistence type="predicted"/>
<dbReference type="Pfam" id="PF02272">
    <property type="entry name" value="DHHA1"/>
    <property type="match status" value="1"/>
</dbReference>
<dbReference type="Proteomes" id="UP000010878">
    <property type="component" value="Chromosome"/>
</dbReference>
<name>L0K467_9EURY</name>